<reference evidence="2" key="1">
    <citation type="submission" date="2017-01" db="EMBL/GenBank/DDBJ databases">
        <authorList>
            <person name="Varghese N."/>
            <person name="Submissions S."/>
        </authorList>
    </citation>
    <scope>NUCLEOTIDE SEQUENCE [LARGE SCALE GENOMIC DNA]</scope>
    <source>
        <strain evidence="2">DSM 23145</strain>
    </source>
</reference>
<dbReference type="EMBL" id="FTOI01000004">
    <property type="protein sequence ID" value="SIS69521.1"/>
    <property type="molecule type" value="Genomic_DNA"/>
</dbReference>
<dbReference type="Pfam" id="PF12771">
    <property type="entry name" value="SusD-like_2"/>
    <property type="match status" value="1"/>
</dbReference>
<keyword evidence="1" id="KW-0449">Lipoprotein</keyword>
<dbReference type="InterPro" id="IPR041662">
    <property type="entry name" value="SusD-like_2"/>
</dbReference>
<dbReference type="RefSeq" id="WP_076386504.1">
    <property type="nucleotide sequence ID" value="NZ_FTOI01000004.1"/>
</dbReference>
<organism evidence="1 2">
    <name type="scientific">Kaistella chaponensis</name>
    <dbReference type="NCBI Taxonomy" id="713588"/>
    <lineage>
        <taxon>Bacteria</taxon>
        <taxon>Pseudomonadati</taxon>
        <taxon>Bacteroidota</taxon>
        <taxon>Flavobacteriia</taxon>
        <taxon>Flavobacteriales</taxon>
        <taxon>Weeksellaceae</taxon>
        <taxon>Chryseobacterium group</taxon>
        <taxon>Kaistella</taxon>
    </lineage>
</organism>
<dbReference type="Gene3D" id="1.25.40.390">
    <property type="match status" value="1"/>
</dbReference>
<dbReference type="STRING" id="713588.SAMN05421789_104265"/>
<sequence length="493" mass="53532">MKKIFLPILAGLLVIGCTRDNINTDSNSAYTTIPSTLIPFAQKQLSDYINTPNVNRNNSRLLMQYWTETIYTQESNYDYASRSVSDQIYSNNYVSVLNNLVKAKGLINQYDPTLAEAANWPKIKANQLAIIDIMMVYTFQNLVDTFGNIPYSEALKLDETLTPKYDDAATIYADLISRLDTDVNTLTVIPGLSATTSSGSGASGFGAADLYYLGNVTKWKKFGASVMLKAGIALADSNPTLAQTTVNKAIGYGVITAAADNCQLVYLASPNYNPLYTELVASGRTDFVAGSPFMDFLKANNDTRITKFYQPNADGVYLSSPIGAPASQTPGGLDALSLPGTFAMTTTTPGVLLNVTEVNFYLAEAAARWNIGTAATYYNAAITSSFTEWGLPGDAAAYIAAHPYNPANWKKSIGEQAWVAMYNQPLTSWNFYRRLDYPVLTPAIYAVPASDGKVPVRMVYSNREISTNSANVAAAAAAIGGDKMSTKLFWDKF</sequence>
<proteinExistence type="predicted"/>
<evidence type="ECO:0000313" key="2">
    <source>
        <dbReference type="Proteomes" id="UP000185839"/>
    </source>
</evidence>
<dbReference type="SUPFAM" id="SSF48452">
    <property type="entry name" value="TPR-like"/>
    <property type="match status" value="1"/>
</dbReference>
<protein>
    <submittedName>
        <fullName evidence="1">Susd and RagB outer membrane lipoprotein</fullName>
    </submittedName>
</protein>
<dbReference type="OrthoDB" id="725917at2"/>
<evidence type="ECO:0000313" key="1">
    <source>
        <dbReference type="EMBL" id="SIS69521.1"/>
    </source>
</evidence>
<accession>A0A1N7L6V3</accession>
<dbReference type="InterPro" id="IPR011990">
    <property type="entry name" value="TPR-like_helical_dom_sf"/>
</dbReference>
<dbReference type="PROSITE" id="PS51257">
    <property type="entry name" value="PROKAR_LIPOPROTEIN"/>
    <property type="match status" value="1"/>
</dbReference>
<dbReference type="Proteomes" id="UP000185839">
    <property type="component" value="Unassembled WGS sequence"/>
</dbReference>
<dbReference type="AlphaFoldDB" id="A0A1N7L6V3"/>
<name>A0A1N7L6V3_9FLAO</name>
<keyword evidence="2" id="KW-1185">Reference proteome</keyword>
<gene>
    <name evidence="1" type="ORF">SAMN05421789_104265</name>
</gene>